<gene>
    <name evidence="2" type="ORF">BO80DRAFT_424399</name>
</gene>
<sequence length="51" mass="5431">MGILVGKAVKQLKAPKYTCRQLTPQSSFHCLPSKVLIIVIVVIVVIVGALG</sequence>
<organism evidence="2 3">
    <name type="scientific">Aspergillus ibericus CBS 121593</name>
    <dbReference type="NCBI Taxonomy" id="1448316"/>
    <lineage>
        <taxon>Eukaryota</taxon>
        <taxon>Fungi</taxon>
        <taxon>Dikarya</taxon>
        <taxon>Ascomycota</taxon>
        <taxon>Pezizomycotina</taxon>
        <taxon>Eurotiomycetes</taxon>
        <taxon>Eurotiomycetidae</taxon>
        <taxon>Eurotiales</taxon>
        <taxon>Aspergillaceae</taxon>
        <taxon>Aspergillus</taxon>
        <taxon>Aspergillus subgen. Circumdati</taxon>
    </lineage>
</organism>
<proteinExistence type="predicted"/>
<name>A0A395H299_9EURO</name>
<dbReference type="VEuPathDB" id="FungiDB:BO80DRAFT_424399"/>
<keyword evidence="1" id="KW-0812">Transmembrane</keyword>
<keyword evidence="1" id="KW-0472">Membrane</keyword>
<dbReference type="Proteomes" id="UP000249402">
    <property type="component" value="Unassembled WGS sequence"/>
</dbReference>
<dbReference type="GeneID" id="37224143"/>
<evidence type="ECO:0000313" key="2">
    <source>
        <dbReference type="EMBL" id="RAL02022.1"/>
    </source>
</evidence>
<keyword evidence="3" id="KW-1185">Reference proteome</keyword>
<accession>A0A395H299</accession>
<evidence type="ECO:0000256" key="1">
    <source>
        <dbReference type="SAM" id="Phobius"/>
    </source>
</evidence>
<keyword evidence="1" id="KW-1133">Transmembrane helix</keyword>
<dbReference type="EMBL" id="KZ824433">
    <property type="protein sequence ID" value="RAL02022.1"/>
    <property type="molecule type" value="Genomic_DNA"/>
</dbReference>
<protein>
    <submittedName>
        <fullName evidence="2">Uncharacterized protein</fullName>
    </submittedName>
</protein>
<evidence type="ECO:0000313" key="3">
    <source>
        <dbReference type="Proteomes" id="UP000249402"/>
    </source>
</evidence>
<reference evidence="2 3" key="1">
    <citation type="submission" date="2018-02" db="EMBL/GenBank/DDBJ databases">
        <title>The genomes of Aspergillus section Nigri reveals drivers in fungal speciation.</title>
        <authorList>
            <consortium name="DOE Joint Genome Institute"/>
            <person name="Vesth T.C."/>
            <person name="Nybo J."/>
            <person name="Theobald S."/>
            <person name="Brandl J."/>
            <person name="Frisvad J.C."/>
            <person name="Nielsen K.F."/>
            <person name="Lyhne E.K."/>
            <person name="Kogle M.E."/>
            <person name="Kuo A."/>
            <person name="Riley R."/>
            <person name="Clum A."/>
            <person name="Nolan M."/>
            <person name="Lipzen A."/>
            <person name="Salamov A."/>
            <person name="Henrissat B."/>
            <person name="Wiebenga A."/>
            <person name="De vries R.P."/>
            <person name="Grigoriev I.V."/>
            <person name="Mortensen U.H."/>
            <person name="Andersen M.R."/>
            <person name="Baker S.E."/>
        </authorList>
    </citation>
    <scope>NUCLEOTIDE SEQUENCE [LARGE SCALE GENOMIC DNA]</scope>
    <source>
        <strain evidence="2 3">CBS 121593</strain>
    </source>
</reference>
<dbReference type="RefSeq" id="XP_025576349.1">
    <property type="nucleotide sequence ID" value="XM_025719278.1"/>
</dbReference>
<feature type="transmembrane region" description="Helical" evidence="1">
    <location>
        <begin position="31"/>
        <end position="50"/>
    </location>
</feature>
<dbReference type="AlphaFoldDB" id="A0A395H299"/>